<evidence type="ECO:0000256" key="1">
    <source>
        <dbReference type="ARBA" id="ARBA00022723"/>
    </source>
</evidence>
<dbReference type="InterPro" id="IPR007219">
    <property type="entry name" value="XnlR_reg_dom"/>
</dbReference>
<dbReference type="Pfam" id="PF04082">
    <property type="entry name" value="Fungal_trans"/>
    <property type="match status" value="1"/>
</dbReference>
<feature type="region of interest" description="Disordered" evidence="7">
    <location>
        <begin position="1"/>
        <end position="23"/>
    </location>
</feature>
<comment type="caution">
    <text evidence="10">The sequence shown here is derived from an EMBL/GenBank/DDBJ whole genome shotgun (WGS) entry which is preliminary data.</text>
</comment>
<evidence type="ECO:0000256" key="4">
    <source>
        <dbReference type="ARBA" id="ARBA00023163"/>
    </source>
</evidence>
<dbReference type="SMART" id="SM00355">
    <property type="entry name" value="ZnF_C2H2"/>
    <property type="match status" value="2"/>
</dbReference>
<proteinExistence type="predicted"/>
<feature type="domain" description="C2H2-type" evidence="9">
    <location>
        <begin position="56"/>
        <end position="83"/>
    </location>
</feature>
<dbReference type="GO" id="GO:0003677">
    <property type="term" value="F:DNA binding"/>
    <property type="evidence" value="ECO:0007669"/>
    <property type="project" value="InterPro"/>
</dbReference>
<reference evidence="10" key="1">
    <citation type="submission" date="2019-11" db="EMBL/GenBank/DDBJ databases">
        <title>Bipolaris sorokiniana Genome sequencing.</title>
        <authorList>
            <person name="Wang H."/>
        </authorList>
    </citation>
    <scope>NUCLEOTIDE SEQUENCE</scope>
</reference>
<feature type="domain" description="C2H2-type" evidence="9">
    <location>
        <begin position="28"/>
        <end position="55"/>
    </location>
</feature>
<gene>
    <name evidence="10" type="ORF">GGP41_007728</name>
</gene>
<dbReference type="Pfam" id="PF00096">
    <property type="entry name" value="zf-C2H2"/>
    <property type="match status" value="2"/>
</dbReference>
<dbReference type="EMBL" id="WNKQ01000003">
    <property type="protein sequence ID" value="KAF5852296.1"/>
    <property type="molecule type" value="Genomic_DNA"/>
</dbReference>
<dbReference type="PROSITE" id="PS00028">
    <property type="entry name" value="ZINC_FINGER_C2H2_1"/>
    <property type="match status" value="2"/>
</dbReference>
<dbReference type="GO" id="GO:0006351">
    <property type="term" value="P:DNA-templated transcription"/>
    <property type="evidence" value="ECO:0007669"/>
    <property type="project" value="InterPro"/>
</dbReference>
<keyword evidence="2" id="KW-0862">Zinc</keyword>
<dbReference type="PROSITE" id="PS50048">
    <property type="entry name" value="ZN2_CY6_FUNGAL_2"/>
    <property type="match status" value="1"/>
</dbReference>
<dbReference type="Proteomes" id="UP000624244">
    <property type="component" value="Unassembled WGS sequence"/>
</dbReference>
<dbReference type="Gene3D" id="3.30.160.60">
    <property type="entry name" value="Classic Zinc Finger"/>
    <property type="match status" value="1"/>
</dbReference>
<accession>A0A8H5ZL65</accession>
<evidence type="ECO:0000256" key="3">
    <source>
        <dbReference type="ARBA" id="ARBA00023015"/>
    </source>
</evidence>
<evidence type="ECO:0000256" key="2">
    <source>
        <dbReference type="ARBA" id="ARBA00022833"/>
    </source>
</evidence>
<evidence type="ECO:0000259" key="9">
    <source>
        <dbReference type="PROSITE" id="PS50157"/>
    </source>
</evidence>
<dbReference type="InterPro" id="IPR001138">
    <property type="entry name" value="Zn2Cys6_DnaBD"/>
</dbReference>
<evidence type="ECO:0000313" key="10">
    <source>
        <dbReference type="EMBL" id="KAF5852296.1"/>
    </source>
</evidence>
<sequence>MSAETDATTIRPSKRARAPSNADNVSSLQCQVCHRTYDRLDHLNRHLDSHRNERSFRCRDCSAAFNRRDLLLRHQSTHAKNAAEGQPNLNRPVERAIKACNACVISKVKCDNYRPCQRCLKKNITCTTQIPDKNNVPVSDSSAPVEQTSDRLLSQEEPRPDLMYPVDAFMDAATLNRGISEIYHETANPPQALSNFFEQIMVTQSDFLATDYLHPSAGLTAWLPETDWLGEVDLFGADFMPAIDETFNSPSLNTGRVGTTTTPGGTVVNDARATNSGDAVRRRHAVFKQSPWFWVPERNQNAFSEQEGITLDERQVDLALSPHQPHASNVVIPGRLSQQSRDQILQLVLKTAPSQVTISSFPSADCLDKLIKVGIAKRTEGDAWIHPYTFHSDTARPEFLTALVVAGCICFGIPSVNKTGLVLQEIVRVSLRELAERDNGVMRELQYLQACMLWLDIGAFCGFRRKMELAESSLQVLVTSLRRAGRFDDVRYSNIVLTSEDDAEELSRKWYQWVELESFKRLVYHLFEHDIYMTMVNHRQPLLSYAELTLPLPASESLWLAPSAEIWKARMMNMQLASSRPSMRSILQEPGSVSCLHAGFDTHIAHSAYIHGLASQVWEHCQQAVLLHDMSDASSQLWSRSRQQKLQECLRDTNIVLDSSTALTCVFQQFLQMYLFADLDTITRFAGRCGEEAAHRAYIALQPWCKSREARTAIAHAGQVLQAARAIPPYQNRGQDSFIIYHSIMVLWTYSMITSDCARKTGFNTPTQVEVAAIPDGPTLVFLDDARCSNQSALNAFIMMNTGIPCLRISDGDAGAQSEVQDTAKSDTCDLRYPWQVMKAGVALLDATHPDVDRETGPPLIRALCGLMEELGGLQS</sequence>
<evidence type="ECO:0000256" key="5">
    <source>
        <dbReference type="ARBA" id="ARBA00023242"/>
    </source>
</evidence>
<evidence type="ECO:0000256" key="6">
    <source>
        <dbReference type="PROSITE-ProRule" id="PRU00042"/>
    </source>
</evidence>
<name>A0A8H5ZL65_COCSA</name>
<dbReference type="InterPro" id="IPR036864">
    <property type="entry name" value="Zn2-C6_fun-type_DNA-bd_sf"/>
</dbReference>
<feature type="domain" description="Zn(2)-C6 fungal-type" evidence="8">
    <location>
        <begin position="99"/>
        <end position="128"/>
    </location>
</feature>
<feature type="region of interest" description="Disordered" evidence="7">
    <location>
        <begin position="133"/>
        <end position="154"/>
    </location>
</feature>
<dbReference type="SUPFAM" id="SSF57701">
    <property type="entry name" value="Zn2/Cys6 DNA-binding domain"/>
    <property type="match status" value="1"/>
</dbReference>
<dbReference type="GO" id="GO:0008270">
    <property type="term" value="F:zinc ion binding"/>
    <property type="evidence" value="ECO:0007669"/>
    <property type="project" value="UniProtKB-KW"/>
</dbReference>
<keyword evidence="5" id="KW-0539">Nucleus</keyword>
<dbReference type="Pfam" id="PF00172">
    <property type="entry name" value="Zn_clus"/>
    <property type="match status" value="1"/>
</dbReference>
<dbReference type="CDD" id="cd00067">
    <property type="entry name" value="GAL4"/>
    <property type="match status" value="1"/>
</dbReference>
<keyword evidence="4" id="KW-0804">Transcription</keyword>
<dbReference type="Gene3D" id="4.10.240.10">
    <property type="entry name" value="Zn(2)-C6 fungal-type DNA-binding domain"/>
    <property type="match status" value="1"/>
</dbReference>
<dbReference type="InterPro" id="IPR013087">
    <property type="entry name" value="Znf_C2H2_type"/>
</dbReference>
<dbReference type="SUPFAM" id="SSF57667">
    <property type="entry name" value="beta-beta-alpha zinc fingers"/>
    <property type="match status" value="1"/>
</dbReference>
<evidence type="ECO:0000313" key="11">
    <source>
        <dbReference type="Proteomes" id="UP000624244"/>
    </source>
</evidence>
<evidence type="ECO:0000259" key="8">
    <source>
        <dbReference type="PROSITE" id="PS50048"/>
    </source>
</evidence>
<keyword evidence="1" id="KW-0479">Metal-binding</keyword>
<dbReference type="InterPro" id="IPR036236">
    <property type="entry name" value="Znf_C2H2_sf"/>
</dbReference>
<protein>
    <submittedName>
        <fullName evidence="10">Uncharacterized protein</fullName>
    </submittedName>
</protein>
<feature type="compositionally biased region" description="Polar residues" evidence="7">
    <location>
        <begin position="1"/>
        <end position="11"/>
    </location>
</feature>
<dbReference type="SMART" id="SM00066">
    <property type="entry name" value="GAL4"/>
    <property type="match status" value="1"/>
</dbReference>
<feature type="compositionally biased region" description="Polar residues" evidence="7">
    <location>
        <begin position="133"/>
        <end position="152"/>
    </location>
</feature>
<dbReference type="PANTHER" id="PTHR47660:SF8">
    <property type="entry name" value="TRANSCRIPTION FACTOR WITH C2H2 AND ZN(2)-CYS(6) DNA BINDING DOMAIN (EUROFUNG)"/>
    <property type="match status" value="1"/>
</dbReference>
<evidence type="ECO:0000256" key="7">
    <source>
        <dbReference type="SAM" id="MobiDB-lite"/>
    </source>
</evidence>
<dbReference type="PROSITE" id="PS50157">
    <property type="entry name" value="ZINC_FINGER_C2H2_2"/>
    <property type="match status" value="2"/>
</dbReference>
<dbReference type="GO" id="GO:0000981">
    <property type="term" value="F:DNA-binding transcription factor activity, RNA polymerase II-specific"/>
    <property type="evidence" value="ECO:0007669"/>
    <property type="project" value="InterPro"/>
</dbReference>
<dbReference type="AlphaFoldDB" id="A0A8H5ZL65"/>
<organism evidence="10 11">
    <name type="scientific">Cochliobolus sativus</name>
    <name type="common">Common root rot and spot blotch fungus</name>
    <name type="synonym">Bipolaris sorokiniana</name>
    <dbReference type="NCBI Taxonomy" id="45130"/>
    <lineage>
        <taxon>Eukaryota</taxon>
        <taxon>Fungi</taxon>
        <taxon>Dikarya</taxon>
        <taxon>Ascomycota</taxon>
        <taxon>Pezizomycotina</taxon>
        <taxon>Dothideomycetes</taxon>
        <taxon>Pleosporomycetidae</taxon>
        <taxon>Pleosporales</taxon>
        <taxon>Pleosporineae</taxon>
        <taxon>Pleosporaceae</taxon>
        <taxon>Bipolaris</taxon>
    </lineage>
</organism>
<keyword evidence="3" id="KW-0805">Transcription regulation</keyword>
<dbReference type="PANTHER" id="PTHR47660">
    <property type="entry name" value="TRANSCRIPTION FACTOR WITH C2H2 AND ZN(2)-CYS(6) DNA BINDING DOMAIN (EUROFUNG)-RELATED-RELATED"/>
    <property type="match status" value="1"/>
</dbReference>
<keyword evidence="6" id="KW-0863">Zinc-finger</keyword>